<sequence length="164" mass="18524">MKLNLKINWAYVIYQHMMHQLSLSGGLRYGRIVSRILEFSGVPLQREPKTPMTVRNGEINEVAIMKNTGIGIRPNGVYRYKDSAAPSAPPTIPEGEISNAMLYSKMCSIETIMHHNHQVTQRGIKSLRKIFLSLNLQPTPYEEGAEESVDEDEEDEGDDMSESD</sequence>
<dbReference type="Proteomes" id="UP001058974">
    <property type="component" value="Chromosome 5"/>
</dbReference>
<name>A0A9D4X8L2_PEA</name>
<dbReference type="Gramene" id="Psat05G0835900-T1">
    <property type="protein sequence ID" value="KAI5414190.1"/>
    <property type="gene ID" value="KIW84_058359"/>
</dbReference>
<dbReference type="EMBL" id="JAMSHJ010000005">
    <property type="protein sequence ID" value="KAI5414190.1"/>
    <property type="molecule type" value="Genomic_DNA"/>
</dbReference>
<feature type="region of interest" description="Disordered" evidence="1">
    <location>
        <begin position="138"/>
        <end position="164"/>
    </location>
</feature>
<reference evidence="2 3" key="1">
    <citation type="journal article" date="2022" name="Nat. Genet.">
        <title>Improved pea reference genome and pan-genome highlight genomic features and evolutionary characteristics.</title>
        <authorList>
            <person name="Yang T."/>
            <person name="Liu R."/>
            <person name="Luo Y."/>
            <person name="Hu S."/>
            <person name="Wang D."/>
            <person name="Wang C."/>
            <person name="Pandey M.K."/>
            <person name="Ge S."/>
            <person name="Xu Q."/>
            <person name="Li N."/>
            <person name="Li G."/>
            <person name="Huang Y."/>
            <person name="Saxena R.K."/>
            <person name="Ji Y."/>
            <person name="Li M."/>
            <person name="Yan X."/>
            <person name="He Y."/>
            <person name="Liu Y."/>
            <person name="Wang X."/>
            <person name="Xiang C."/>
            <person name="Varshney R.K."/>
            <person name="Ding H."/>
            <person name="Gao S."/>
            <person name="Zong X."/>
        </authorList>
    </citation>
    <scope>NUCLEOTIDE SEQUENCE [LARGE SCALE GENOMIC DNA]</scope>
    <source>
        <strain evidence="2 3">cv. Zhongwan 6</strain>
    </source>
</reference>
<evidence type="ECO:0000313" key="2">
    <source>
        <dbReference type="EMBL" id="KAI5414190.1"/>
    </source>
</evidence>
<evidence type="ECO:0000313" key="3">
    <source>
        <dbReference type="Proteomes" id="UP001058974"/>
    </source>
</evidence>
<feature type="compositionally biased region" description="Acidic residues" evidence="1">
    <location>
        <begin position="143"/>
        <end position="164"/>
    </location>
</feature>
<protein>
    <submittedName>
        <fullName evidence="2">Uncharacterized protein</fullName>
    </submittedName>
</protein>
<proteinExistence type="predicted"/>
<dbReference type="AlphaFoldDB" id="A0A9D4X8L2"/>
<gene>
    <name evidence="2" type="ORF">KIW84_058359</name>
</gene>
<accession>A0A9D4X8L2</accession>
<keyword evidence="3" id="KW-1185">Reference proteome</keyword>
<comment type="caution">
    <text evidence="2">The sequence shown here is derived from an EMBL/GenBank/DDBJ whole genome shotgun (WGS) entry which is preliminary data.</text>
</comment>
<evidence type="ECO:0000256" key="1">
    <source>
        <dbReference type="SAM" id="MobiDB-lite"/>
    </source>
</evidence>
<organism evidence="2 3">
    <name type="scientific">Pisum sativum</name>
    <name type="common">Garden pea</name>
    <name type="synonym">Lathyrus oleraceus</name>
    <dbReference type="NCBI Taxonomy" id="3888"/>
    <lineage>
        <taxon>Eukaryota</taxon>
        <taxon>Viridiplantae</taxon>
        <taxon>Streptophyta</taxon>
        <taxon>Embryophyta</taxon>
        <taxon>Tracheophyta</taxon>
        <taxon>Spermatophyta</taxon>
        <taxon>Magnoliopsida</taxon>
        <taxon>eudicotyledons</taxon>
        <taxon>Gunneridae</taxon>
        <taxon>Pentapetalae</taxon>
        <taxon>rosids</taxon>
        <taxon>fabids</taxon>
        <taxon>Fabales</taxon>
        <taxon>Fabaceae</taxon>
        <taxon>Papilionoideae</taxon>
        <taxon>50 kb inversion clade</taxon>
        <taxon>NPAAA clade</taxon>
        <taxon>Hologalegina</taxon>
        <taxon>IRL clade</taxon>
        <taxon>Fabeae</taxon>
        <taxon>Lathyrus</taxon>
    </lineage>
</organism>